<evidence type="ECO:0000313" key="10">
    <source>
        <dbReference type="EMBL" id="CCI85350.1"/>
    </source>
</evidence>
<keyword evidence="4 8" id="KW-1003">Cell membrane</keyword>
<evidence type="ECO:0000256" key="9">
    <source>
        <dbReference type="SAM" id="Phobius"/>
    </source>
</evidence>
<dbReference type="PANTHER" id="PTHR38438:SF1">
    <property type="entry name" value="RIBOFLAVIN TRANSPORTER RIBU"/>
    <property type="match status" value="1"/>
</dbReference>
<name>I7JY93_9LACO</name>
<keyword evidence="5 9" id="KW-0812">Transmembrane</keyword>
<dbReference type="Gene3D" id="1.10.1760.20">
    <property type="match status" value="1"/>
</dbReference>
<evidence type="ECO:0000256" key="4">
    <source>
        <dbReference type="ARBA" id="ARBA00022475"/>
    </source>
</evidence>
<keyword evidence="6 9" id="KW-1133">Transmembrane helix</keyword>
<comment type="subcellular location">
    <subcellularLocation>
        <location evidence="1">Cell membrane</location>
        <topology evidence="1">Multi-pass membrane protein</topology>
    </subcellularLocation>
</comment>
<dbReference type="OrthoDB" id="9809216at2"/>
<dbReference type="InterPro" id="IPR025720">
    <property type="entry name" value="RibU"/>
</dbReference>
<evidence type="ECO:0000256" key="2">
    <source>
        <dbReference type="ARBA" id="ARBA00005540"/>
    </source>
</evidence>
<accession>I7JY93</accession>
<dbReference type="GO" id="GO:0005886">
    <property type="term" value="C:plasma membrane"/>
    <property type="evidence" value="ECO:0007669"/>
    <property type="project" value="UniProtKB-SubCell"/>
</dbReference>
<feature type="transmembrane region" description="Helical" evidence="9">
    <location>
        <begin position="186"/>
        <end position="215"/>
    </location>
</feature>
<reference evidence="10 11" key="1">
    <citation type="submission" date="2012-06" db="EMBL/GenBank/DDBJ databases">
        <title>Draft Genome Sequence of Lactobacillus pasteurii CRBIP 24.76T.</title>
        <authorList>
            <person name="Cousin S."/>
            <person name="Bouchier C."/>
            <person name="Loux V."/>
            <person name="Ma L."/>
            <person name="Creno S."/>
            <person name="Bizet C."/>
            <person name="Clermont D."/>
        </authorList>
    </citation>
    <scope>NUCLEOTIDE SEQUENCE [LARGE SCALE GENOMIC DNA]</scope>
    <source>
        <strain evidence="11">CRBIP 24.76T</strain>
    </source>
</reference>
<dbReference type="PATRIC" id="fig|1423790.3.peg.323"/>
<proteinExistence type="inferred from homology"/>
<comment type="similarity">
    <text evidence="2 8">Belongs to the prokaryotic riboflavin transporter (P-RFT) (TC 2.A.87) family.</text>
</comment>
<feature type="transmembrane region" description="Helical" evidence="9">
    <location>
        <begin position="48"/>
        <end position="76"/>
    </location>
</feature>
<comment type="caution">
    <text evidence="10">The sequence shown here is derived from an EMBL/GenBank/DDBJ whole genome shotgun (WGS) entry which is preliminary data.</text>
</comment>
<evidence type="ECO:0000256" key="8">
    <source>
        <dbReference type="PIRNR" id="PIRNR037778"/>
    </source>
</evidence>
<dbReference type="PANTHER" id="PTHR38438">
    <property type="entry name" value="RIBOFLAVIN TRANSPORTER RIBU"/>
    <property type="match status" value="1"/>
</dbReference>
<evidence type="ECO:0000313" key="11">
    <source>
        <dbReference type="Proteomes" id="UP000009311"/>
    </source>
</evidence>
<dbReference type="PIRSF" id="PIRSF037778">
    <property type="entry name" value="UCP037778_transp_RibU"/>
    <property type="match status" value="1"/>
</dbReference>
<dbReference type="GO" id="GO:0032217">
    <property type="term" value="F:riboflavin transmembrane transporter activity"/>
    <property type="evidence" value="ECO:0007669"/>
    <property type="project" value="UniProtKB-UniRule"/>
</dbReference>
<dbReference type="STRING" id="1423790.BN53_04520"/>
<keyword evidence="11" id="KW-1185">Reference proteome</keyword>
<dbReference type="eggNOG" id="COG3601">
    <property type="taxonomic scope" value="Bacteria"/>
</dbReference>
<dbReference type="Pfam" id="PF12822">
    <property type="entry name" value="ECF_trnsprt"/>
    <property type="match status" value="1"/>
</dbReference>
<feature type="transmembrane region" description="Helical" evidence="9">
    <location>
        <begin position="15"/>
        <end position="41"/>
    </location>
</feature>
<feature type="transmembrane region" description="Helical" evidence="9">
    <location>
        <begin position="88"/>
        <end position="108"/>
    </location>
</feature>
<evidence type="ECO:0000256" key="6">
    <source>
        <dbReference type="ARBA" id="ARBA00022989"/>
    </source>
</evidence>
<dbReference type="AlphaFoldDB" id="I7JY93"/>
<comment type="function">
    <text evidence="8">Probably a riboflavin-binding protein that interacts with the energy-coupling factor (ECF) ABC-transporter complex.</text>
</comment>
<sequence>MERTNTGVKNLSNVIAYALIGAIAFVIMKFEFPILPGIGFLKFDFSDVVITIGTFIFGPGPGAFIAFIRMLLGLIFSGFALPSLVGQLAAFVATLSFAFPFYFIAQSVSQENRKTLKGHLLPIVGLIIGILAMTVILALTNAFILTPVYAVTSMANVPHIGSYAALYNFTVHDYLGALLHLPSMSAYIFGIIVPFNLIKGAINAVVVYILFEAVLKSIRPFVRKKFNLAR</sequence>
<evidence type="ECO:0000256" key="7">
    <source>
        <dbReference type="ARBA" id="ARBA00023136"/>
    </source>
</evidence>
<evidence type="ECO:0000256" key="3">
    <source>
        <dbReference type="ARBA" id="ARBA00022448"/>
    </source>
</evidence>
<organism evidence="10 11">
    <name type="scientific">Lactobacillus pasteurii DSM 23907 = CRBIP 24.76</name>
    <dbReference type="NCBI Taxonomy" id="1423790"/>
    <lineage>
        <taxon>Bacteria</taxon>
        <taxon>Bacillati</taxon>
        <taxon>Bacillota</taxon>
        <taxon>Bacilli</taxon>
        <taxon>Lactobacillales</taxon>
        <taxon>Lactobacillaceae</taxon>
        <taxon>Lactobacillus</taxon>
    </lineage>
</organism>
<dbReference type="Proteomes" id="UP000009311">
    <property type="component" value="Unassembled WGS sequence"/>
</dbReference>
<evidence type="ECO:0000256" key="5">
    <source>
        <dbReference type="ARBA" id="ARBA00022692"/>
    </source>
</evidence>
<gene>
    <name evidence="10" type="ORF">BN53_04520</name>
</gene>
<dbReference type="InterPro" id="IPR024529">
    <property type="entry name" value="ECF_trnsprt_substrate-spec"/>
</dbReference>
<dbReference type="RefSeq" id="WP_009559902.1">
    <property type="nucleotide sequence ID" value="NZ_AYZN01000001.1"/>
</dbReference>
<feature type="transmembrane region" description="Helical" evidence="9">
    <location>
        <begin position="120"/>
        <end position="144"/>
    </location>
</feature>
<protein>
    <recommendedName>
        <fullName evidence="8">Riboflavin transporter</fullName>
    </recommendedName>
</protein>
<evidence type="ECO:0000256" key="1">
    <source>
        <dbReference type="ARBA" id="ARBA00004651"/>
    </source>
</evidence>
<dbReference type="EMBL" id="CAKD01000021">
    <property type="protein sequence ID" value="CCI85350.1"/>
    <property type="molecule type" value="Genomic_DNA"/>
</dbReference>
<keyword evidence="3 8" id="KW-0813">Transport</keyword>
<keyword evidence="7 8" id="KW-0472">Membrane</keyword>